<evidence type="ECO:0000256" key="1">
    <source>
        <dbReference type="ARBA" id="ARBA00008520"/>
    </source>
</evidence>
<dbReference type="STRING" id="315749.Bcer98_2714"/>
<dbReference type="PROSITE" id="PS51257">
    <property type="entry name" value="PROKAR_LIPOPROTEIN"/>
    <property type="match status" value="1"/>
</dbReference>
<reference evidence="6 7" key="1">
    <citation type="journal article" date="2008" name="Chem. Biol. Interact.">
        <title>Extending the Bacillus cereus group genomics to putative food-borne pathogens of different toxicity.</title>
        <authorList>
            <person name="Lapidus A."/>
            <person name="Goltsman E."/>
            <person name="Auger S."/>
            <person name="Galleron N."/>
            <person name="Segurens B."/>
            <person name="Dossat C."/>
            <person name="Land M.L."/>
            <person name="Broussolle V."/>
            <person name="Brillard J."/>
            <person name="Guinebretiere M.H."/>
            <person name="Sanchis V."/>
            <person name="Nguen-The C."/>
            <person name="Lereclus D."/>
            <person name="Richardson P."/>
            <person name="Wincker P."/>
            <person name="Weissenbach J."/>
            <person name="Ehrlich S.D."/>
            <person name="Sorokin A."/>
        </authorList>
    </citation>
    <scope>NUCLEOTIDE SEQUENCE [LARGE SCALE GENOMIC DNA]</scope>
    <source>
        <strain evidence="7">DSM 22905 / CIP 110041 / 391-98 / NVH 391-98</strain>
    </source>
</reference>
<organism evidence="6 7">
    <name type="scientific">Bacillus cytotoxicus (strain DSM 22905 / CIP 110041 / 391-98 / NVH 391-98)</name>
    <dbReference type="NCBI Taxonomy" id="315749"/>
    <lineage>
        <taxon>Bacteria</taxon>
        <taxon>Bacillati</taxon>
        <taxon>Bacillota</taxon>
        <taxon>Bacilli</taxon>
        <taxon>Bacillales</taxon>
        <taxon>Bacillaceae</taxon>
        <taxon>Bacillus</taxon>
        <taxon>Bacillus cereus group</taxon>
    </lineage>
</organism>
<feature type="chain" id="PRO_5039741658" description="Maltodextrin-binding protein" evidence="5">
    <location>
        <begin position="21"/>
        <end position="419"/>
    </location>
</feature>
<comment type="subcellular location">
    <subcellularLocation>
        <location evidence="5">Cell membrane</location>
        <topology evidence="5">Lipid-anchor</topology>
    </subcellularLocation>
</comment>
<keyword evidence="5" id="KW-0472">Membrane</keyword>
<evidence type="ECO:0000256" key="5">
    <source>
        <dbReference type="RuleBase" id="RU365005"/>
    </source>
</evidence>
<dbReference type="KEGG" id="bcy:Bcer98_2714"/>
<comment type="similarity">
    <text evidence="1 5">Belongs to the bacterial solute-binding protein 1 family.</text>
</comment>
<dbReference type="OrthoDB" id="9766758at2"/>
<dbReference type="GeneID" id="33897969"/>
<dbReference type="GO" id="GO:0015144">
    <property type="term" value="F:carbohydrate transmembrane transporter activity"/>
    <property type="evidence" value="ECO:0007669"/>
    <property type="project" value="InterPro"/>
</dbReference>
<dbReference type="Pfam" id="PF13416">
    <property type="entry name" value="SBP_bac_8"/>
    <property type="match status" value="1"/>
</dbReference>
<dbReference type="GO" id="GO:1901982">
    <property type="term" value="F:maltose binding"/>
    <property type="evidence" value="ECO:0007669"/>
    <property type="project" value="TreeGrafter"/>
</dbReference>
<dbReference type="InterPro" id="IPR006060">
    <property type="entry name" value="Maltose/Cyclodextrin-bd"/>
</dbReference>
<keyword evidence="5" id="KW-0449">Lipoprotein</keyword>
<dbReference type="Gene3D" id="3.40.190.10">
    <property type="entry name" value="Periplasmic binding protein-like II"/>
    <property type="match status" value="2"/>
</dbReference>
<dbReference type="RefSeq" id="WP_012095173.1">
    <property type="nucleotide sequence ID" value="NC_009674.1"/>
</dbReference>
<evidence type="ECO:0000256" key="2">
    <source>
        <dbReference type="ARBA" id="ARBA00022448"/>
    </source>
</evidence>
<name>A7GS40_BACCN</name>
<keyword evidence="3 5" id="KW-0762">Sugar transport</keyword>
<sequence length="419" mass="45740">MKKAFSLLAVSTLAIGMLSACGPKDSGKKEASKEKKDYDLLVWEDEKKSVGLNPAVESFEKKYNVKVKVVEMTMTDQVKKLRLDGPAGTGPDVVTLPHDQIGNAVTEGLLSEIKVSDEVKNKFTDLSVQAQTYDGKLYGLPKAIETPVLIYNKKLMSKAPETMDDLFNFSKDFTKDGKYGFLALGDNFYFANAFMSGMGGYVFGEKDGKPNVSDIGLNNSGAVQGAEYIQKWYKEKLFPKGIIGESGGAAADGLFNEGKAASIMNGPWALQAIEKTGIDYAVAPMPKLPNGQPLKTFVGVKGWHVTSFSKQNDLATKFIEWVTNEENAKIRFEKTKEIPPVKSVMEDPIIKDNEAAKAVATQSESGIPMPNIPEMQEVWGPAGDALQLIVTNKQEPKIALDEAVKQIKGNIEANHSKKK</sequence>
<dbReference type="Proteomes" id="UP000002300">
    <property type="component" value="Chromosome"/>
</dbReference>
<keyword evidence="5" id="KW-1003">Cell membrane</keyword>
<evidence type="ECO:0000313" key="7">
    <source>
        <dbReference type="Proteomes" id="UP000002300"/>
    </source>
</evidence>
<dbReference type="GO" id="GO:0015768">
    <property type="term" value="P:maltose transport"/>
    <property type="evidence" value="ECO:0007669"/>
    <property type="project" value="TreeGrafter"/>
</dbReference>
<evidence type="ECO:0000313" key="6">
    <source>
        <dbReference type="EMBL" id="ABS22948.1"/>
    </source>
</evidence>
<dbReference type="InterPro" id="IPR006059">
    <property type="entry name" value="SBP"/>
</dbReference>
<dbReference type="eggNOG" id="COG2182">
    <property type="taxonomic scope" value="Bacteria"/>
</dbReference>
<keyword evidence="2 5" id="KW-0813">Transport</keyword>
<dbReference type="EMBL" id="CP000764">
    <property type="protein sequence ID" value="ABS22948.1"/>
    <property type="molecule type" value="Genomic_DNA"/>
</dbReference>
<feature type="signal peptide" evidence="5">
    <location>
        <begin position="1"/>
        <end position="20"/>
    </location>
</feature>
<accession>A7GS40</accession>
<dbReference type="GO" id="GO:0042956">
    <property type="term" value="P:maltodextrin transmembrane transport"/>
    <property type="evidence" value="ECO:0007669"/>
    <property type="project" value="TreeGrafter"/>
</dbReference>
<dbReference type="GO" id="GO:0055052">
    <property type="term" value="C:ATP-binding cassette (ABC) transporter complex, substrate-binding subunit-containing"/>
    <property type="evidence" value="ECO:0007669"/>
    <property type="project" value="TreeGrafter"/>
</dbReference>
<dbReference type="PRINTS" id="PR00181">
    <property type="entry name" value="MALTOSEBP"/>
</dbReference>
<dbReference type="PANTHER" id="PTHR30061">
    <property type="entry name" value="MALTOSE-BINDING PERIPLASMIC PROTEIN"/>
    <property type="match status" value="1"/>
</dbReference>
<protein>
    <recommendedName>
        <fullName evidence="5">Maltodextrin-binding protein</fullName>
    </recommendedName>
</protein>
<dbReference type="PANTHER" id="PTHR30061:SF50">
    <property type="entry name" value="MALTOSE_MALTODEXTRIN-BINDING PERIPLASMIC PROTEIN"/>
    <property type="match status" value="1"/>
</dbReference>
<keyword evidence="4 5" id="KW-0732">Signal</keyword>
<gene>
    <name evidence="6" type="ordered locus">Bcer98_2714</name>
</gene>
<evidence type="ECO:0000256" key="3">
    <source>
        <dbReference type="ARBA" id="ARBA00022597"/>
    </source>
</evidence>
<keyword evidence="7" id="KW-1185">Reference proteome</keyword>
<dbReference type="AlphaFoldDB" id="A7GS40"/>
<proteinExistence type="inferred from homology"/>
<dbReference type="HOGENOM" id="CLU_031285_17_2_9"/>
<evidence type="ECO:0000256" key="4">
    <source>
        <dbReference type="ARBA" id="ARBA00022729"/>
    </source>
</evidence>
<dbReference type="SUPFAM" id="SSF53850">
    <property type="entry name" value="Periplasmic binding protein-like II"/>
    <property type="match status" value="1"/>
</dbReference>